<reference evidence="1 2" key="1">
    <citation type="submission" date="2021-12" db="EMBL/GenBank/DDBJ databases">
        <title>Discovery of the Pendulisporaceae a myxobacterial family with distinct sporulation behavior and unique specialized metabolism.</title>
        <authorList>
            <person name="Garcia R."/>
            <person name="Popoff A."/>
            <person name="Bader C.D."/>
            <person name="Loehr J."/>
            <person name="Walesch S."/>
            <person name="Walt C."/>
            <person name="Boldt J."/>
            <person name="Bunk B."/>
            <person name="Haeckl F.J.F.P.J."/>
            <person name="Gunesch A.P."/>
            <person name="Birkelbach J."/>
            <person name="Nuebel U."/>
            <person name="Pietschmann T."/>
            <person name="Bach T."/>
            <person name="Mueller R."/>
        </authorList>
    </citation>
    <scope>NUCLEOTIDE SEQUENCE [LARGE SCALE GENOMIC DNA]</scope>
    <source>
        <strain evidence="1 2">MSr11954</strain>
    </source>
</reference>
<evidence type="ECO:0000313" key="2">
    <source>
        <dbReference type="Proteomes" id="UP001370348"/>
    </source>
</evidence>
<sequence>MPRPRHRNYVPILAAVAAVCALAGLFFLVRGRGITRAQCTEMLDRYIDMSIDLDPELGRLSPAQRDVAREMKRAIRKTEKDFAQVEDQCEAKVRHHEYDCAMHAKTPNDWEACLD</sequence>
<keyword evidence="2" id="KW-1185">Reference proteome</keyword>
<protein>
    <submittedName>
        <fullName evidence="1">Uncharacterized protein</fullName>
    </submittedName>
</protein>
<proteinExistence type="predicted"/>
<dbReference type="EMBL" id="CP089984">
    <property type="protein sequence ID" value="WXB17001.1"/>
    <property type="molecule type" value="Genomic_DNA"/>
</dbReference>
<evidence type="ECO:0000313" key="1">
    <source>
        <dbReference type="EMBL" id="WXB17001.1"/>
    </source>
</evidence>
<dbReference type="RefSeq" id="WP_394826631.1">
    <property type="nucleotide sequence ID" value="NZ_CP089984.1"/>
</dbReference>
<dbReference type="Proteomes" id="UP001370348">
    <property type="component" value="Chromosome"/>
</dbReference>
<name>A0ABZ2M1B2_9BACT</name>
<gene>
    <name evidence="1" type="ORF">LZC94_06925</name>
</gene>
<organism evidence="1 2">
    <name type="scientific">Pendulispora albinea</name>
    <dbReference type="NCBI Taxonomy" id="2741071"/>
    <lineage>
        <taxon>Bacteria</taxon>
        <taxon>Pseudomonadati</taxon>
        <taxon>Myxococcota</taxon>
        <taxon>Myxococcia</taxon>
        <taxon>Myxococcales</taxon>
        <taxon>Sorangiineae</taxon>
        <taxon>Pendulisporaceae</taxon>
        <taxon>Pendulispora</taxon>
    </lineage>
</organism>
<accession>A0ABZ2M1B2</accession>